<reference evidence="1 2" key="1">
    <citation type="submission" date="2024-02" db="EMBL/GenBank/DDBJ databases">
        <title>First draft genome assembly of two strains of Seiridium cardinale.</title>
        <authorList>
            <person name="Emiliani G."/>
            <person name="Scali E."/>
        </authorList>
    </citation>
    <scope>NUCLEOTIDE SEQUENCE [LARGE SCALE GENOMIC DNA]</scope>
    <source>
        <strain evidence="1 2">BM-138-000479</strain>
    </source>
</reference>
<proteinExistence type="predicted"/>
<evidence type="ECO:0000313" key="2">
    <source>
        <dbReference type="Proteomes" id="UP001465668"/>
    </source>
</evidence>
<name>A0ABR2XJH9_9PEZI</name>
<comment type="caution">
    <text evidence="1">The sequence shown here is derived from an EMBL/GenBank/DDBJ whole genome shotgun (WGS) entry which is preliminary data.</text>
</comment>
<keyword evidence="2" id="KW-1185">Reference proteome</keyword>
<gene>
    <name evidence="1" type="ORF">SCAR479_09307</name>
</gene>
<dbReference type="InterPro" id="IPR052400">
    <property type="entry name" value="Zn2-C6_fungal_TF"/>
</dbReference>
<evidence type="ECO:0008006" key="3">
    <source>
        <dbReference type="Google" id="ProtNLM"/>
    </source>
</evidence>
<dbReference type="PANTHER" id="PTHR47657:SF11">
    <property type="entry name" value="FINGER DOMAIN PROTEIN, PUTATIVE (AFU_ORTHOLOGUE AFUA_1G01650)-RELATED"/>
    <property type="match status" value="1"/>
</dbReference>
<evidence type="ECO:0000313" key="1">
    <source>
        <dbReference type="EMBL" id="KAK9773967.1"/>
    </source>
</evidence>
<accession>A0ABR2XJH9</accession>
<protein>
    <recommendedName>
        <fullName evidence="3">C6 finger domain protein</fullName>
    </recommendedName>
</protein>
<dbReference type="EMBL" id="JARVKM010000045">
    <property type="protein sequence ID" value="KAK9773967.1"/>
    <property type="molecule type" value="Genomic_DNA"/>
</dbReference>
<dbReference type="Proteomes" id="UP001465668">
    <property type="component" value="Unassembled WGS sequence"/>
</dbReference>
<sequence>MSSIPDLQPVTADKEAPLVVRGKAELQPPLTNAIWTSDASAYYQLNVKCQDFITRYLGRSLITPDDPNMAQVNRKLLELAFAYPFLMHASLAVALTYDRHLNSSSRCRRTLEECYHWSQSTILFNKRLREPIAEIERDAIWGTAAALTILALSSPDACTPEESWPLKPSEPSGLDWLRMSEGKMALWHIVNPLRPDSLFSVMAATYAQMFSPLPEKGMAGIPRALGDVCHLKVSSTAESNPYLGAAHAISQILKLPDSEVTTGPAQLFMRSIQGPFRDLLQKKDPVALLLLYLWYRKAGRSLWWIELRARVECPSICSYLRLYHKEHGAVHAFLPGGALADRWVNQVVETQV</sequence>
<organism evidence="1 2">
    <name type="scientific">Seiridium cardinale</name>
    <dbReference type="NCBI Taxonomy" id="138064"/>
    <lineage>
        <taxon>Eukaryota</taxon>
        <taxon>Fungi</taxon>
        <taxon>Dikarya</taxon>
        <taxon>Ascomycota</taxon>
        <taxon>Pezizomycotina</taxon>
        <taxon>Sordariomycetes</taxon>
        <taxon>Xylariomycetidae</taxon>
        <taxon>Amphisphaeriales</taxon>
        <taxon>Sporocadaceae</taxon>
        <taxon>Seiridium</taxon>
    </lineage>
</organism>
<dbReference type="PANTHER" id="PTHR47657">
    <property type="entry name" value="STEROL REGULATORY ELEMENT-BINDING PROTEIN ECM22"/>
    <property type="match status" value="1"/>
</dbReference>